<dbReference type="Proteomes" id="UP001595752">
    <property type="component" value="Unassembled WGS sequence"/>
</dbReference>
<evidence type="ECO:0000313" key="5">
    <source>
        <dbReference type="Proteomes" id="UP001595752"/>
    </source>
</evidence>
<dbReference type="CDD" id="cd00156">
    <property type="entry name" value="REC"/>
    <property type="match status" value="1"/>
</dbReference>
<dbReference type="PANTHER" id="PTHR37299">
    <property type="entry name" value="TRANSCRIPTIONAL REGULATOR-RELATED"/>
    <property type="match status" value="1"/>
</dbReference>
<dbReference type="SMART" id="SM00448">
    <property type="entry name" value="REC"/>
    <property type="match status" value="1"/>
</dbReference>
<comment type="caution">
    <text evidence="4">The sequence shown here is derived from an EMBL/GenBank/DDBJ whole genome shotgun (WGS) entry which is preliminary data.</text>
</comment>
<evidence type="ECO:0000313" key="4">
    <source>
        <dbReference type="EMBL" id="MFC3884529.1"/>
    </source>
</evidence>
<dbReference type="PROSITE" id="PS50110">
    <property type="entry name" value="RESPONSE_REGULATORY"/>
    <property type="match status" value="1"/>
</dbReference>
<dbReference type="RefSeq" id="WP_377916050.1">
    <property type="nucleotide sequence ID" value="NZ_JBHRZT010000052.1"/>
</dbReference>
<dbReference type="SUPFAM" id="SSF52172">
    <property type="entry name" value="CheY-like"/>
    <property type="match status" value="1"/>
</dbReference>
<dbReference type="PANTHER" id="PTHR37299:SF1">
    <property type="entry name" value="STAGE 0 SPORULATION PROTEIN A HOMOLOG"/>
    <property type="match status" value="1"/>
</dbReference>
<dbReference type="Gene3D" id="2.40.50.1020">
    <property type="entry name" value="LytTr DNA-binding domain"/>
    <property type="match status" value="1"/>
</dbReference>
<dbReference type="InterPro" id="IPR011006">
    <property type="entry name" value="CheY-like_superfamily"/>
</dbReference>
<proteinExistence type="predicted"/>
<evidence type="ECO:0000256" key="1">
    <source>
        <dbReference type="PROSITE-ProRule" id="PRU00169"/>
    </source>
</evidence>
<evidence type="ECO:0000259" key="3">
    <source>
        <dbReference type="PROSITE" id="PS50930"/>
    </source>
</evidence>
<evidence type="ECO:0000259" key="2">
    <source>
        <dbReference type="PROSITE" id="PS50110"/>
    </source>
</evidence>
<dbReference type="InterPro" id="IPR001789">
    <property type="entry name" value="Sig_transdc_resp-reg_receiver"/>
</dbReference>
<name>A0ABV8B4Q9_9BACI</name>
<dbReference type="Gene3D" id="3.40.50.2300">
    <property type="match status" value="1"/>
</dbReference>
<dbReference type="PROSITE" id="PS50930">
    <property type="entry name" value="HTH_LYTTR"/>
    <property type="match status" value="1"/>
</dbReference>
<dbReference type="InterPro" id="IPR046947">
    <property type="entry name" value="LytR-like"/>
</dbReference>
<sequence length="235" mass="27683">MKIIIANGNKEERQQLLQVIREETKICDVEETEAGIDTIKLVKAFQPDLLIIDGQLPDVCGLETVELIRSFDRKLKVIITSSELEHAVAAFRLKSFYFLLKPLCWQELSAVLTRFQKEQTNKWVRKLHIECKDSIIYINPADIRYIVKNKEDKMVSIYTADHCYTSSYTLQYLEEKLNTYLFVRVHKSYLVNLRYITELKTFYNGTYNLYVEGCQNEPIPVSRNYVKRLRHCLEI</sequence>
<organism evidence="4 5">
    <name type="scientific">Bacillus songklensis</name>
    <dbReference type="NCBI Taxonomy" id="1069116"/>
    <lineage>
        <taxon>Bacteria</taxon>
        <taxon>Bacillati</taxon>
        <taxon>Bacillota</taxon>
        <taxon>Bacilli</taxon>
        <taxon>Bacillales</taxon>
        <taxon>Bacillaceae</taxon>
        <taxon>Bacillus</taxon>
    </lineage>
</organism>
<keyword evidence="1" id="KW-0597">Phosphoprotein</keyword>
<protein>
    <submittedName>
        <fullName evidence="4">LytR/AlgR family response regulator transcription factor</fullName>
    </submittedName>
</protein>
<feature type="domain" description="Response regulatory" evidence="2">
    <location>
        <begin position="2"/>
        <end position="116"/>
    </location>
</feature>
<dbReference type="Pfam" id="PF04397">
    <property type="entry name" value="LytTR"/>
    <property type="match status" value="1"/>
</dbReference>
<dbReference type="EMBL" id="JBHRZT010000052">
    <property type="protein sequence ID" value="MFC3884529.1"/>
    <property type="molecule type" value="Genomic_DNA"/>
</dbReference>
<feature type="domain" description="HTH LytTR-type" evidence="3">
    <location>
        <begin position="127"/>
        <end position="235"/>
    </location>
</feature>
<keyword evidence="5" id="KW-1185">Reference proteome</keyword>
<dbReference type="InterPro" id="IPR007492">
    <property type="entry name" value="LytTR_DNA-bd_dom"/>
</dbReference>
<reference evidence="5" key="1">
    <citation type="journal article" date="2019" name="Int. J. Syst. Evol. Microbiol.">
        <title>The Global Catalogue of Microorganisms (GCM) 10K type strain sequencing project: providing services to taxonomists for standard genome sequencing and annotation.</title>
        <authorList>
            <consortium name="The Broad Institute Genomics Platform"/>
            <consortium name="The Broad Institute Genome Sequencing Center for Infectious Disease"/>
            <person name="Wu L."/>
            <person name="Ma J."/>
        </authorList>
    </citation>
    <scope>NUCLEOTIDE SEQUENCE [LARGE SCALE GENOMIC DNA]</scope>
    <source>
        <strain evidence="5">CCUG 61889</strain>
    </source>
</reference>
<gene>
    <name evidence="4" type="ORF">ACFOU2_13850</name>
</gene>
<dbReference type="Pfam" id="PF00072">
    <property type="entry name" value="Response_reg"/>
    <property type="match status" value="1"/>
</dbReference>
<dbReference type="SMART" id="SM00850">
    <property type="entry name" value="LytTR"/>
    <property type="match status" value="1"/>
</dbReference>
<accession>A0ABV8B4Q9</accession>
<feature type="modified residue" description="4-aspartylphosphate" evidence="1">
    <location>
        <position position="53"/>
    </location>
</feature>